<evidence type="ECO:0008006" key="6">
    <source>
        <dbReference type="Google" id="ProtNLM"/>
    </source>
</evidence>
<dbReference type="SUPFAM" id="SSF55724">
    <property type="entry name" value="Mog1p/PsbP-like"/>
    <property type="match status" value="1"/>
</dbReference>
<keyword evidence="3" id="KW-0653">Protein transport</keyword>
<accession>A0ABQ8EU74</accession>
<organism evidence="4 5">
    <name type="scientific">Batrachochytrium salamandrivorans</name>
    <dbReference type="NCBI Taxonomy" id="1357716"/>
    <lineage>
        <taxon>Eukaryota</taxon>
        <taxon>Fungi</taxon>
        <taxon>Fungi incertae sedis</taxon>
        <taxon>Chytridiomycota</taxon>
        <taxon>Chytridiomycota incertae sedis</taxon>
        <taxon>Chytridiomycetes</taxon>
        <taxon>Rhizophydiales</taxon>
        <taxon>Rhizophydiales incertae sedis</taxon>
        <taxon>Batrachochytrium</taxon>
    </lineage>
</organism>
<evidence type="ECO:0000256" key="1">
    <source>
        <dbReference type="ARBA" id="ARBA00010307"/>
    </source>
</evidence>
<evidence type="ECO:0000256" key="2">
    <source>
        <dbReference type="ARBA" id="ARBA00022448"/>
    </source>
</evidence>
<evidence type="ECO:0000256" key="3">
    <source>
        <dbReference type="ARBA" id="ARBA00022927"/>
    </source>
</evidence>
<gene>
    <name evidence="4" type="ORF">BASA50_001106</name>
</gene>
<protein>
    <recommendedName>
        <fullName evidence="6">Ran guanine nucleotide release factor</fullName>
    </recommendedName>
</protein>
<dbReference type="Gene3D" id="3.40.1000.10">
    <property type="entry name" value="Mog1/PsbP, alpha/beta/alpha sandwich"/>
    <property type="match status" value="1"/>
</dbReference>
<keyword evidence="5" id="KW-1185">Reference proteome</keyword>
<dbReference type="InterPro" id="IPR007681">
    <property type="entry name" value="Mog1"/>
</dbReference>
<dbReference type="InterPro" id="IPR016123">
    <property type="entry name" value="Mog1/PsbP_a/b/a-sand"/>
</dbReference>
<keyword evidence="2" id="KW-0813">Transport</keyword>
<dbReference type="Proteomes" id="UP001648503">
    <property type="component" value="Unassembled WGS sequence"/>
</dbReference>
<dbReference type="PANTHER" id="PTHR15837">
    <property type="entry name" value="RAN GUANINE NUCLEOTIDE RELEASE FACTOR"/>
    <property type="match status" value="1"/>
</dbReference>
<dbReference type="PANTHER" id="PTHR15837:SF0">
    <property type="entry name" value="RAN GUANINE NUCLEOTIDE RELEASE FACTOR"/>
    <property type="match status" value="1"/>
</dbReference>
<evidence type="ECO:0000313" key="5">
    <source>
        <dbReference type="Proteomes" id="UP001648503"/>
    </source>
</evidence>
<sequence length="197" mass="21269">MPSAQAPAPVRQLFGGAISASVPVGYIDASRIRDVPDHQEVFIDTATDSSFIVELLEPQDLSMDIHSAARQHLEQLARDNEATSDGCTIISERDISDSLLSSSISGAKAVVISSTQCISKYNEAGDDAKNTVGIYMGLIQLGRVSTDVLITFNQTLNMGVESSSRLQFGGETDSVLSLELFIEMLCQFQMNDWGLFG</sequence>
<reference evidence="4 5" key="1">
    <citation type="submission" date="2021-02" db="EMBL/GenBank/DDBJ databases">
        <title>Variation within the Batrachochytrium salamandrivorans European outbreak.</title>
        <authorList>
            <person name="Kelly M."/>
            <person name="Pasmans F."/>
            <person name="Shea T.P."/>
            <person name="Munoz J.F."/>
            <person name="Carranza S."/>
            <person name="Cuomo C.A."/>
            <person name="Martel A."/>
        </authorList>
    </citation>
    <scope>NUCLEOTIDE SEQUENCE [LARGE SCALE GENOMIC DNA]</scope>
    <source>
        <strain evidence="4 5">AMFP18/2</strain>
    </source>
</reference>
<comment type="caution">
    <text evidence="4">The sequence shown here is derived from an EMBL/GenBank/DDBJ whole genome shotgun (WGS) entry which is preliminary data.</text>
</comment>
<evidence type="ECO:0000313" key="4">
    <source>
        <dbReference type="EMBL" id="KAH6585497.1"/>
    </source>
</evidence>
<dbReference type="EMBL" id="JAFCIX010000580">
    <property type="protein sequence ID" value="KAH6585497.1"/>
    <property type="molecule type" value="Genomic_DNA"/>
</dbReference>
<proteinExistence type="inferred from homology"/>
<comment type="similarity">
    <text evidence="1">Belongs to the MOG1 family.</text>
</comment>
<name>A0ABQ8EU74_9FUNG</name>
<dbReference type="Pfam" id="PF04603">
    <property type="entry name" value="Mog1"/>
    <property type="match status" value="1"/>
</dbReference>